<proteinExistence type="evidence at transcript level"/>
<dbReference type="EMBL" id="AK418209">
    <property type="protein sequence ID" value="BAN21424.1"/>
    <property type="molecule type" value="mRNA"/>
</dbReference>
<reference evidence="2" key="1">
    <citation type="journal article" date="2013" name="PLoS ONE">
        <title>Gene expression in gut symbiotic organ of stinkbug affected by extracellular bacterial symbiont.</title>
        <authorList>
            <person name="Futahashi R."/>
            <person name="Tanaka K."/>
            <person name="Tanahashi M."/>
            <person name="Nikoh N."/>
            <person name="Kikuchi Y."/>
            <person name="Lee B.L."/>
            <person name="Fukatsu T."/>
        </authorList>
    </citation>
    <scope>NUCLEOTIDE SEQUENCE</scope>
    <source>
        <tissue evidence="2">Midgut</tissue>
    </source>
</reference>
<sequence>MNCQINYVFVSMYTYLLYITLMYSVTISLYIYLSGFYIYLCITFFLFIGFLLKPFAFNYIFQYLNFDFIL</sequence>
<evidence type="ECO:0000256" key="1">
    <source>
        <dbReference type="SAM" id="Phobius"/>
    </source>
</evidence>
<keyword evidence="1" id="KW-0472">Membrane</keyword>
<keyword evidence="1" id="KW-0812">Transmembrane</keyword>
<evidence type="ECO:0000313" key="2">
    <source>
        <dbReference type="EMBL" id="BAN21424.1"/>
    </source>
</evidence>
<protein>
    <submittedName>
        <fullName evidence="2">Unkown protein</fullName>
    </submittedName>
</protein>
<keyword evidence="1" id="KW-1133">Transmembrane helix</keyword>
<organism evidence="2">
    <name type="scientific">Riptortus pedestris</name>
    <name type="common">Bean bug</name>
    <dbReference type="NCBI Taxonomy" id="329032"/>
    <lineage>
        <taxon>Eukaryota</taxon>
        <taxon>Metazoa</taxon>
        <taxon>Ecdysozoa</taxon>
        <taxon>Arthropoda</taxon>
        <taxon>Hexapoda</taxon>
        <taxon>Insecta</taxon>
        <taxon>Pterygota</taxon>
        <taxon>Neoptera</taxon>
        <taxon>Paraneoptera</taxon>
        <taxon>Hemiptera</taxon>
        <taxon>Heteroptera</taxon>
        <taxon>Panheteroptera</taxon>
        <taxon>Pentatomomorpha</taxon>
        <taxon>Coreoidea</taxon>
        <taxon>Alydidae</taxon>
        <taxon>Riptortus</taxon>
    </lineage>
</organism>
<accession>R4WE88</accession>
<name>R4WE88_RIPPE</name>
<feature type="transmembrane region" description="Helical" evidence="1">
    <location>
        <begin position="12"/>
        <end position="31"/>
    </location>
</feature>
<dbReference type="AlphaFoldDB" id="R4WE88"/>
<feature type="transmembrane region" description="Helical" evidence="1">
    <location>
        <begin position="37"/>
        <end position="61"/>
    </location>
</feature>